<keyword evidence="3" id="KW-1185">Reference proteome</keyword>
<keyword evidence="2" id="KW-0378">Hydrolase</keyword>
<feature type="domain" description="AB hydrolase-1" evidence="1">
    <location>
        <begin position="54"/>
        <end position="288"/>
    </location>
</feature>
<dbReference type="EMBL" id="CP009962">
    <property type="protein sequence ID" value="AIY39694.1"/>
    <property type="molecule type" value="Genomic_DNA"/>
</dbReference>
<dbReference type="AlphaFoldDB" id="A0A0A1F7N9"/>
<dbReference type="Pfam" id="PF12697">
    <property type="entry name" value="Abhydrolase_6"/>
    <property type="match status" value="1"/>
</dbReference>
<dbReference type="PANTHER" id="PTHR43798:SF33">
    <property type="entry name" value="HYDROLASE, PUTATIVE (AFU_ORTHOLOGUE AFUA_2G14860)-RELATED"/>
    <property type="match status" value="1"/>
</dbReference>
<evidence type="ECO:0000259" key="1">
    <source>
        <dbReference type="Pfam" id="PF12697"/>
    </source>
</evidence>
<dbReference type="Proteomes" id="UP000030302">
    <property type="component" value="Chromosome"/>
</dbReference>
<accession>A0A0A1F7N9</accession>
<dbReference type="InterPro" id="IPR029058">
    <property type="entry name" value="AB_hydrolase_fold"/>
</dbReference>
<dbReference type="HOGENOM" id="CLU_020336_50_2_4"/>
<dbReference type="PANTHER" id="PTHR43798">
    <property type="entry name" value="MONOACYLGLYCEROL LIPASE"/>
    <property type="match status" value="1"/>
</dbReference>
<organism evidence="2 3">
    <name type="scientific">Collimonas arenae</name>
    <dbReference type="NCBI Taxonomy" id="279058"/>
    <lineage>
        <taxon>Bacteria</taxon>
        <taxon>Pseudomonadati</taxon>
        <taxon>Pseudomonadota</taxon>
        <taxon>Betaproteobacteria</taxon>
        <taxon>Burkholderiales</taxon>
        <taxon>Oxalobacteraceae</taxon>
        <taxon>Collimonas</taxon>
    </lineage>
</organism>
<dbReference type="InterPro" id="IPR000073">
    <property type="entry name" value="AB_hydrolase_1"/>
</dbReference>
<sequence>MKNMSTATATACATQLEHALGLMARGFSERTVDVGGSLVSYRSCGTAVPGGKTVVLLHGIGSGAASWLQCALDLQQDAQVVAWNAPGYGGSSALPMARPSAADYAMRLEQLLQALDVRNCVLVGHSLGALMASAYVAAGYTRAEQLLLVSPAQGYGGGDKRVRGEEIAQQRLAALENLGIAGMALKSPERMLSVQASEFARAWVRWNTQRLNPASYTQAVYMLCGDDIHRYRLPAAGPACAIYCGADDVVTTPQDSRMLADSLRLPFQLIEAAGHACYIEQPQAVAAVIRRHLDQLS</sequence>
<proteinExistence type="predicted"/>
<dbReference type="SUPFAM" id="SSF53474">
    <property type="entry name" value="alpha/beta-Hydrolases"/>
    <property type="match status" value="1"/>
</dbReference>
<dbReference type="STRING" id="279058.LT85_0534"/>
<dbReference type="GO" id="GO:0016020">
    <property type="term" value="C:membrane"/>
    <property type="evidence" value="ECO:0007669"/>
    <property type="project" value="TreeGrafter"/>
</dbReference>
<dbReference type="Gene3D" id="3.40.50.1820">
    <property type="entry name" value="alpha/beta hydrolase"/>
    <property type="match status" value="1"/>
</dbReference>
<dbReference type="KEGG" id="care:LT85_0534"/>
<gene>
    <name evidence="2" type="ORF">LT85_0534</name>
</gene>
<dbReference type="InterPro" id="IPR050266">
    <property type="entry name" value="AB_hydrolase_sf"/>
</dbReference>
<evidence type="ECO:0000313" key="2">
    <source>
        <dbReference type="EMBL" id="AIY39694.1"/>
    </source>
</evidence>
<dbReference type="GO" id="GO:0016787">
    <property type="term" value="F:hydrolase activity"/>
    <property type="evidence" value="ECO:0007669"/>
    <property type="project" value="UniProtKB-KW"/>
</dbReference>
<evidence type="ECO:0000313" key="3">
    <source>
        <dbReference type="Proteomes" id="UP000030302"/>
    </source>
</evidence>
<reference evidence="3" key="1">
    <citation type="journal article" date="2014" name="Soil Biol. Biochem.">
        <title>Structure and function of bacterial communities in ageing soils: Insights from the Mendocino ecological staircase.</title>
        <authorList>
            <person name="Uroz S."/>
            <person name="Tech J.J."/>
            <person name="Sawaya N.A."/>
            <person name="Frey-Klett P."/>
            <person name="Leveau J.H.J."/>
        </authorList>
    </citation>
    <scope>NUCLEOTIDE SEQUENCE [LARGE SCALE GENOMIC DNA]</scope>
    <source>
        <strain evidence="3">Cal35</strain>
    </source>
</reference>
<protein>
    <submittedName>
        <fullName evidence="2">Putative hydrolase</fullName>
    </submittedName>
</protein>
<name>A0A0A1F7N9_9BURK</name>